<evidence type="ECO:0000313" key="1">
    <source>
        <dbReference type="EMBL" id="VAX27018.1"/>
    </source>
</evidence>
<feature type="non-terminal residue" evidence="1">
    <location>
        <position position="90"/>
    </location>
</feature>
<sequence length="90" mass="10124">MTGTERARQIASGLIAKRYIHRKQLRDMFLDEDLMAEVERNLATVGLELATHIYAEYVSVKVVREMEPHVFNDGKGGYRASNTGLSRGAL</sequence>
<dbReference type="EMBL" id="UOGH01000021">
    <property type="protein sequence ID" value="VAX27018.1"/>
    <property type="molecule type" value="Genomic_DNA"/>
</dbReference>
<name>A0A3B1CSR1_9ZZZZ</name>
<protein>
    <submittedName>
        <fullName evidence="1">Uncharacterized protein</fullName>
    </submittedName>
</protein>
<proteinExistence type="predicted"/>
<gene>
    <name evidence="1" type="ORF">MNBD_NITROSPIRAE02-1362</name>
</gene>
<dbReference type="AlphaFoldDB" id="A0A3B1CSR1"/>
<organism evidence="1">
    <name type="scientific">hydrothermal vent metagenome</name>
    <dbReference type="NCBI Taxonomy" id="652676"/>
    <lineage>
        <taxon>unclassified sequences</taxon>
        <taxon>metagenomes</taxon>
        <taxon>ecological metagenomes</taxon>
    </lineage>
</organism>
<reference evidence="1" key="1">
    <citation type="submission" date="2018-06" db="EMBL/GenBank/DDBJ databases">
        <authorList>
            <person name="Zhirakovskaya E."/>
        </authorList>
    </citation>
    <scope>NUCLEOTIDE SEQUENCE</scope>
</reference>
<accession>A0A3B1CSR1</accession>